<dbReference type="InterPro" id="IPR018193">
    <property type="entry name" value="Glyc_kinase_flavodox-like_fold"/>
</dbReference>
<evidence type="ECO:0000256" key="4">
    <source>
        <dbReference type="PIRNR" id="PIRNR006078"/>
    </source>
</evidence>
<evidence type="ECO:0000313" key="5">
    <source>
        <dbReference type="EMBL" id="AYE35228.1"/>
    </source>
</evidence>
<proteinExistence type="inferred from homology"/>
<sequence>MKFILAPDSFKESMTSKEACDAMELGIKKVIKDAECIKVPMADGGEGTVEALVEATNGTIHKVKVTAPLGNEVEAIFGVLGNKTTAVIEMASASGIHLVKREERNPLITTTYGTGELIRAALDLGVKHIVIGIGGSATNDGGAGMIQALGGKILDKDGNQIAFGGGELSKVEKIDLTELDKRIKEVTIEVACDVTNPLVGETGASAIFGPQKGATEEMVKILDKNLSNYAKVIKKELGKDVANVEGAGAAGGLGAALLAFLDAKLEKGIELVIKHTELKEKVKGAAFVFTGEGAIDNQTIYGKTPMGVAKTAKEEGIKTIAFAGKVSEGVENLYPIGIESIFSIMQGVDTLDDALKNGRENLAKTVENVVRLISIK</sequence>
<dbReference type="KEGG" id="csep:CP523_12785"/>
<dbReference type="GO" id="GO:0031388">
    <property type="term" value="P:organic acid phosphorylation"/>
    <property type="evidence" value="ECO:0007669"/>
    <property type="project" value="UniProtKB-UniRule"/>
</dbReference>
<dbReference type="InterPro" id="IPR018197">
    <property type="entry name" value="Glycerate_kinase_RE-like"/>
</dbReference>
<dbReference type="Pfam" id="PF02595">
    <property type="entry name" value="Gly_kinase"/>
    <property type="match status" value="1"/>
</dbReference>
<dbReference type="Gene3D" id="3.40.50.10350">
    <property type="entry name" value="Glycerate kinase, domain 1"/>
    <property type="match status" value="1"/>
</dbReference>
<dbReference type="EMBL" id="CP099799">
    <property type="protein sequence ID" value="USS01822.1"/>
    <property type="molecule type" value="Genomic_DNA"/>
</dbReference>
<comment type="similarity">
    <text evidence="1 4">Belongs to the glycerate kinase type-1 family.</text>
</comment>
<gene>
    <name evidence="5" type="ORF">CP523_12785</name>
    <name evidence="6" type="ORF">NH397_05160</name>
</gene>
<dbReference type="Gene3D" id="3.90.1510.10">
    <property type="entry name" value="Glycerate kinase, domain 2"/>
    <property type="match status" value="1"/>
</dbReference>
<evidence type="ECO:0000256" key="3">
    <source>
        <dbReference type="ARBA" id="ARBA00022777"/>
    </source>
</evidence>
<dbReference type="PANTHER" id="PTHR21599:SF0">
    <property type="entry name" value="GLYCERATE KINASE"/>
    <property type="match status" value="1"/>
</dbReference>
<dbReference type="NCBIfam" id="TIGR00045">
    <property type="entry name" value="glycerate kinase"/>
    <property type="match status" value="1"/>
</dbReference>
<accession>A0A9N7JMC8</accession>
<dbReference type="Proteomes" id="UP000280586">
    <property type="component" value="Chromosome"/>
</dbReference>
<protein>
    <submittedName>
        <fullName evidence="5">Glycerate kinase</fullName>
    </submittedName>
</protein>
<dbReference type="SUPFAM" id="SSF110738">
    <property type="entry name" value="Glycerate kinase I"/>
    <property type="match status" value="1"/>
</dbReference>
<reference evidence="5 7" key="1">
    <citation type="submission" date="2017-09" db="EMBL/GenBank/DDBJ databases">
        <authorList>
            <person name="Thomas P."/>
            <person name="Seyboldt C."/>
        </authorList>
    </citation>
    <scope>NUCLEOTIDE SEQUENCE [LARGE SCALE GENOMIC DNA]</scope>
    <source>
        <strain evidence="5 7">DSM 7534</strain>
    </source>
</reference>
<dbReference type="GO" id="GO:0008887">
    <property type="term" value="F:glycerate kinase activity"/>
    <property type="evidence" value="ECO:0007669"/>
    <property type="project" value="UniProtKB-UniRule"/>
</dbReference>
<dbReference type="GeneID" id="303561562"/>
<reference evidence="6" key="2">
    <citation type="submission" date="2022-06" db="EMBL/GenBank/DDBJ databases">
        <authorList>
            <person name="Holder M.E."/>
            <person name="Ajami N.J."/>
            <person name="Petrosino J.F."/>
        </authorList>
    </citation>
    <scope>NUCLEOTIDE SEQUENCE</scope>
    <source>
        <strain evidence="6">RMA 8861</strain>
    </source>
</reference>
<evidence type="ECO:0000256" key="1">
    <source>
        <dbReference type="ARBA" id="ARBA00006284"/>
    </source>
</evidence>
<name>A0A9N7JMC8_CLOSE</name>
<dbReference type="PIRSF" id="PIRSF006078">
    <property type="entry name" value="GlxK"/>
    <property type="match status" value="1"/>
</dbReference>
<keyword evidence="2 4" id="KW-0808">Transferase</keyword>
<dbReference type="AlphaFoldDB" id="A0A9N7JMC8"/>
<evidence type="ECO:0000313" key="7">
    <source>
        <dbReference type="Proteomes" id="UP000280586"/>
    </source>
</evidence>
<evidence type="ECO:0000313" key="6">
    <source>
        <dbReference type="EMBL" id="USS01822.1"/>
    </source>
</evidence>
<organism evidence="5 7">
    <name type="scientific">Clostridium septicum</name>
    <dbReference type="NCBI Taxonomy" id="1504"/>
    <lineage>
        <taxon>Bacteria</taxon>
        <taxon>Bacillati</taxon>
        <taxon>Bacillota</taxon>
        <taxon>Clostridia</taxon>
        <taxon>Eubacteriales</taxon>
        <taxon>Clostridiaceae</taxon>
        <taxon>Clostridium</taxon>
    </lineage>
</organism>
<dbReference type="InterPro" id="IPR004381">
    <property type="entry name" value="Glycerate_kinase"/>
</dbReference>
<dbReference type="InterPro" id="IPR036129">
    <property type="entry name" value="Glycerate_kinase_sf"/>
</dbReference>
<dbReference type="PANTHER" id="PTHR21599">
    <property type="entry name" value="GLYCERATE KINASE"/>
    <property type="match status" value="1"/>
</dbReference>
<dbReference type="OrthoDB" id="9774290at2"/>
<evidence type="ECO:0000313" key="8">
    <source>
        <dbReference type="Proteomes" id="UP001055437"/>
    </source>
</evidence>
<dbReference type="EMBL" id="CP023671">
    <property type="protein sequence ID" value="AYE35228.1"/>
    <property type="molecule type" value="Genomic_DNA"/>
</dbReference>
<dbReference type="RefSeq" id="WP_066678184.1">
    <property type="nucleotide sequence ID" value="NZ_CABMIZ010000038.1"/>
</dbReference>
<keyword evidence="3 4" id="KW-0418">Kinase</keyword>
<keyword evidence="8" id="KW-1185">Reference proteome</keyword>
<dbReference type="Proteomes" id="UP001055437">
    <property type="component" value="Chromosome"/>
</dbReference>
<evidence type="ECO:0000256" key="2">
    <source>
        <dbReference type="ARBA" id="ARBA00022679"/>
    </source>
</evidence>